<proteinExistence type="predicted"/>
<dbReference type="EMBL" id="JAAVMX010000003">
    <property type="protein sequence ID" value="KAF4511017.1"/>
    <property type="molecule type" value="Genomic_DNA"/>
</dbReference>
<protein>
    <recommendedName>
        <fullName evidence="4">Meiotically up-regulated 65 protein</fullName>
    </recommendedName>
</protein>
<keyword evidence="3" id="KW-1185">Reference proteome</keyword>
<dbReference type="OrthoDB" id="72441at2759"/>
<feature type="region of interest" description="Disordered" evidence="1">
    <location>
        <begin position="543"/>
        <end position="578"/>
    </location>
</feature>
<feature type="compositionally biased region" description="Polar residues" evidence="1">
    <location>
        <begin position="155"/>
        <end position="171"/>
    </location>
</feature>
<sequence>MPYIASTNCTVLYSRLARLFGSITLVLTSSSARPAPSNSHCGLTLSNHVVPLPPLPAARIVSGPSSRVSVSIGLSAHCICDFFALRLRASVRPPPASTPRRRRLRPAQATDAHHRHANAPAPAMLRVRSSRRAVGLKPSDYDHEIDLVNHDVTPRTLSPDTAPGGSSTASRLVSFAGESGHAEATQAPDNGGAPVEQPTEQDGSQEGAHQCRGQEEAEHGADVPPSGPRPSIDVQAPTPEAYNQGARRRRPKKPRPKRQATIDILYENERGGFLCGTALFSSRALGGLDPPPWTNAYHKASPTSTLTAQVPDPSWEWIWPEWRINHQEGMDEDGWEYSFAFSKKFSWHGAKWWNSFVRRRAWIRKRAQKRTQDVSNDPHMLNTDYFTVRPASHPKRLSNGSSMGSRVASRSSMSQLSTTEAEERPDIEDMESLLRILRYARIDREKREVVENYLDHAIDLTELQDEMHEIMSLFVFQASRRQLLSHLIRKHDETMQELGTKGNKDKAGLRQRKKALDAAIKHAQEEVRRLAYWSDVKRMAEEGELRDSFDSEQGWFDANSGLDQSGPTAPRRKEESRG</sequence>
<reference evidence="2 3" key="1">
    <citation type="journal article" date="2020" name="Genome Biol. Evol.">
        <title>A new high-quality draft genome assembly of the Chinese cordyceps Ophiocordyceps sinensis.</title>
        <authorList>
            <person name="Shu R."/>
            <person name="Zhang J."/>
            <person name="Meng Q."/>
            <person name="Zhang H."/>
            <person name="Zhou G."/>
            <person name="Li M."/>
            <person name="Wu P."/>
            <person name="Zhao Y."/>
            <person name="Chen C."/>
            <person name="Qin Q."/>
        </authorList>
    </citation>
    <scope>NUCLEOTIDE SEQUENCE [LARGE SCALE GENOMIC DNA]</scope>
    <source>
        <strain evidence="2 3">IOZ07</strain>
    </source>
</reference>
<evidence type="ECO:0000256" key="1">
    <source>
        <dbReference type="SAM" id="MobiDB-lite"/>
    </source>
</evidence>
<evidence type="ECO:0008006" key="4">
    <source>
        <dbReference type="Google" id="ProtNLM"/>
    </source>
</evidence>
<evidence type="ECO:0000313" key="3">
    <source>
        <dbReference type="Proteomes" id="UP000557566"/>
    </source>
</evidence>
<comment type="caution">
    <text evidence="2">The sequence shown here is derived from an EMBL/GenBank/DDBJ whole genome shotgun (WGS) entry which is preliminary data.</text>
</comment>
<accession>A0A8H4PV70</accession>
<feature type="compositionally biased region" description="Low complexity" evidence="1">
    <location>
        <begin position="400"/>
        <end position="414"/>
    </location>
</feature>
<feature type="region of interest" description="Disordered" evidence="1">
    <location>
        <begin position="390"/>
        <end position="424"/>
    </location>
</feature>
<dbReference type="AlphaFoldDB" id="A0A8H4PV70"/>
<gene>
    <name evidence="2" type="ORF">G6O67_002855</name>
</gene>
<evidence type="ECO:0000313" key="2">
    <source>
        <dbReference type="EMBL" id="KAF4511017.1"/>
    </source>
</evidence>
<name>A0A8H4PV70_9HYPO</name>
<feature type="region of interest" description="Disordered" evidence="1">
    <location>
        <begin position="145"/>
        <end position="259"/>
    </location>
</feature>
<feature type="compositionally biased region" description="Basic and acidic residues" evidence="1">
    <location>
        <begin position="212"/>
        <end position="221"/>
    </location>
</feature>
<dbReference type="Proteomes" id="UP000557566">
    <property type="component" value="Unassembled WGS sequence"/>
</dbReference>
<organism evidence="2 3">
    <name type="scientific">Ophiocordyceps sinensis</name>
    <dbReference type="NCBI Taxonomy" id="72228"/>
    <lineage>
        <taxon>Eukaryota</taxon>
        <taxon>Fungi</taxon>
        <taxon>Dikarya</taxon>
        <taxon>Ascomycota</taxon>
        <taxon>Pezizomycotina</taxon>
        <taxon>Sordariomycetes</taxon>
        <taxon>Hypocreomycetidae</taxon>
        <taxon>Hypocreales</taxon>
        <taxon>Ophiocordycipitaceae</taxon>
        <taxon>Ophiocordyceps</taxon>
    </lineage>
</organism>
<feature type="compositionally biased region" description="Basic residues" evidence="1">
    <location>
        <begin position="246"/>
        <end position="258"/>
    </location>
</feature>
<feature type="region of interest" description="Disordered" evidence="1">
    <location>
        <begin position="92"/>
        <end position="127"/>
    </location>
</feature>